<dbReference type="SUPFAM" id="SSF52540">
    <property type="entry name" value="P-loop containing nucleoside triphosphate hydrolases"/>
    <property type="match status" value="1"/>
</dbReference>
<keyword evidence="4" id="KW-0547">Nucleotide-binding</keyword>
<dbReference type="CDD" id="cd03230">
    <property type="entry name" value="ABC_DR_subfamily_A"/>
    <property type="match status" value="1"/>
</dbReference>
<protein>
    <submittedName>
        <fullName evidence="7">ABC transporter ATP-binding protein</fullName>
    </submittedName>
</protein>
<evidence type="ECO:0000256" key="1">
    <source>
        <dbReference type="ARBA" id="ARBA00005417"/>
    </source>
</evidence>
<dbReference type="PANTHER" id="PTHR42711">
    <property type="entry name" value="ABC TRANSPORTER ATP-BINDING PROTEIN"/>
    <property type="match status" value="1"/>
</dbReference>
<keyword evidence="2" id="KW-0813">Transport</keyword>
<dbReference type="GO" id="GO:0005524">
    <property type="term" value="F:ATP binding"/>
    <property type="evidence" value="ECO:0007669"/>
    <property type="project" value="UniProtKB-KW"/>
</dbReference>
<proteinExistence type="inferred from homology"/>
<evidence type="ECO:0000259" key="6">
    <source>
        <dbReference type="PROSITE" id="PS50893"/>
    </source>
</evidence>
<reference evidence="7 8" key="1">
    <citation type="submission" date="2024-04" db="EMBL/GenBank/DDBJ databases">
        <authorList>
            <person name="Cremers G."/>
        </authorList>
    </citation>
    <scope>NUCLEOTIDE SEQUENCE [LARGE SCALE GENOMIC DNA]</scope>
    <source>
        <strain evidence="7">MeCH1-AG</strain>
    </source>
</reference>
<dbReference type="PANTHER" id="PTHR42711:SF5">
    <property type="entry name" value="ABC TRANSPORTER ATP-BINDING PROTEIN NATA"/>
    <property type="match status" value="1"/>
</dbReference>
<keyword evidence="8" id="KW-1185">Reference proteome</keyword>
<dbReference type="RefSeq" id="WP_348758491.1">
    <property type="nucleotide sequence ID" value="NZ_OZ026884.1"/>
</dbReference>
<dbReference type="InterPro" id="IPR017871">
    <property type="entry name" value="ABC_transporter-like_CS"/>
</dbReference>
<comment type="similarity">
    <text evidence="1">Belongs to the ABC transporter superfamily.</text>
</comment>
<dbReference type="InterPro" id="IPR050763">
    <property type="entry name" value="ABC_transporter_ATP-binding"/>
</dbReference>
<evidence type="ECO:0000256" key="4">
    <source>
        <dbReference type="ARBA" id="ARBA00022741"/>
    </source>
</evidence>
<dbReference type="PROSITE" id="PS50893">
    <property type="entry name" value="ABC_TRANSPORTER_2"/>
    <property type="match status" value="1"/>
</dbReference>
<dbReference type="EMBL" id="OZ026884">
    <property type="protein sequence ID" value="CAL1238883.1"/>
    <property type="molecule type" value="Genomic_DNA"/>
</dbReference>
<dbReference type="Proteomes" id="UP001497493">
    <property type="component" value="Chromosome"/>
</dbReference>
<feature type="domain" description="ABC transporter" evidence="6">
    <location>
        <begin position="6"/>
        <end position="235"/>
    </location>
</feature>
<evidence type="ECO:0000313" key="7">
    <source>
        <dbReference type="EMBL" id="CAL1238883.1"/>
    </source>
</evidence>
<dbReference type="InterPro" id="IPR003593">
    <property type="entry name" value="AAA+_ATPase"/>
</dbReference>
<evidence type="ECO:0000256" key="5">
    <source>
        <dbReference type="ARBA" id="ARBA00022840"/>
    </source>
</evidence>
<sequence>MGQTAIEVCNLYKCYDKTTAVAGISFAIAQGSTCGLLGGNGAGKTTTLAMLLGLLLPTSGTIRVLDSDMVRNRYAVLPRINFTSPYVDLPHRLTVAQNLDVYARLYGVRARAKQLRRLAETFELGALWGRTYGSLSAGQRTRVALAKALLNDPEVLLMDEPTASLDPASAETIRAYLKDYQRRTGATVLLASHNMQEVERLCDDVLVLQRGRLLDRASPEALLRKYGRDTLEQVFIDIAQRPAS</sequence>
<organism evidence="7 8">
    <name type="scientific">Candidatus Methylocalor cossyra</name>
    <dbReference type="NCBI Taxonomy" id="3108543"/>
    <lineage>
        <taxon>Bacteria</taxon>
        <taxon>Pseudomonadati</taxon>
        <taxon>Pseudomonadota</taxon>
        <taxon>Gammaproteobacteria</taxon>
        <taxon>Methylococcales</taxon>
        <taxon>Methylococcaceae</taxon>
        <taxon>Candidatus Methylocalor</taxon>
    </lineage>
</organism>
<dbReference type="Gene3D" id="3.40.50.300">
    <property type="entry name" value="P-loop containing nucleotide triphosphate hydrolases"/>
    <property type="match status" value="1"/>
</dbReference>
<evidence type="ECO:0000256" key="3">
    <source>
        <dbReference type="ARBA" id="ARBA00022458"/>
    </source>
</evidence>
<dbReference type="Pfam" id="PF00005">
    <property type="entry name" value="ABC_tran"/>
    <property type="match status" value="1"/>
</dbReference>
<evidence type="ECO:0000313" key="8">
    <source>
        <dbReference type="Proteomes" id="UP001497493"/>
    </source>
</evidence>
<keyword evidence="5 7" id="KW-0067">ATP-binding</keyword>
<dbReference type="PROSITE" id="PS00211">
    <property type="entry name" value="ABC_TRANSPORTER_1"/>
    <property type="match status" value="1"/>
</dbReference>
<dbReference type="SMART" id="SM00382">
    <property type="entry name" value="AAA"/>
    <property type="match status" value="1"/>
</dbReference>
<keyword evidence="3" id="KW-0536">Nodulation</keyword>
<gene>
    <name evidence="7" type="ORF">MECH1_V1_0102</name>
</gene>
<evidence type="ECO:0000256" key="2">
    <source>
        <dbReference type="ARBA" id="ARBA00022448"/>
    </source>
</evidence>
<dbReference type="InterPro" id="IPR003439">
    <property type="entry name" value="ABC_transporter-like_ATP-bd"/>
</dbReference>
<name>A0ABM9NE80_9GAMM</name>
<accession>A0ABM9NE80</accession>
<dbReference type="InterPro" id="IPR027417">
    <property type="entry name" value="P-loop_NTPase"/>
</dbReference>